<dbReference type="OrthoDB" id="10249672at2759"/>
<dbReference type="Pfam" id="PF08264">
    <property type="entry name" value="Anticodon_1"/>
    <property type="match status" value="1"/>
</dbReference>
<evidence type="ECO:0000313" key="14">
    <source>
        <dbReference type="EMBL" id="EJT49332.1"/>
    </source>
</evidence>
<evidence type="ECO:0000256" key="5">
    <source>
        <dbReference type="ARBA" id="ARBA00022840"/>
    </source>
</evidence>
<dbReference type="Proteomes" id="UP000002748">
    <property type="component" value="Unassembled WGS sequence"/>
</dbReference>
<feature type="domain" description="Leucine--tRNA ligase RagD-binding" evidence="13">
    <location>
        <begin position="1891"/>
        <end position="1957"/>
    </location>
</feature>
<feature type="region of interest" description="Disordered" evidence="10">
    <location>
        <begin position="149"/>
        <end position="183"/>
    </location>
</feature>
<evidence type="ECO:0000256" key="10">
    <source>
        <dbReference type="SAM" id="MobiDB-lite"/>
    </source>
</evidence>
<keyword evidence="4" id="KW-0547">Nucleotide-binding</keyword>
<dbReference type="InterPro" id="IPR009008">
    <property type="entry name" value="Val/Leu/Ile-tRNA-synth_edit"/>
</dbReference>
<dbReference type="InterPro" id="IPR013155">
    <property type="entry name" value="M/V/L/I-tRNA-synth_anticd-bd"/>
</dbReference>
<evidence type="ECO:0000256" key="2">
    <source>
        <dbReference type="ARBA" id="ARBA00013164"/>
    </source>
</evidence>
<keyword evidence="6" id="KW-0648">Protein biosynthesis</keyword>
<evidence type="ECO:0000256" key="9">
    <source>
        <dbReference type="ARBA" id="ARBA00047469"/>
    </source>
</evidence>
<dbReference type="CDD" id="cd07959">
    <property type="entry name" value="Anticodon_Ia_Leu_AEc"/>
    <property type="match status" value="1"/>
</dbReference>
<dbReference type="GO" id="GO:0006429">
    <property type="term" value="P:leucyl-tRNA aminoacylation"/>
    <property type="evidence" value="ECO:0007669"/>
    <property type="project" value="InterPro"/>
</dbReference>
<comment type="similarity">
    <text evidence="1">Belongs to the class-I aminoacyl-tRNA synthetase family.</text>
</comment>
<dbReference type="GeneID" id="25985048"/>
<evidence type="ECO:0000313" key="15">
    <source>
        <dbReference type="Proteomes" id="UP000002748"/>
    </source>
</evidence>
<comment type="catalytic activity">
    <reaction evidence="9">
        <text>tRNA(Leu) + L-leucine + ATP = L-leucyl-tRNA(Leu) + AMP + diphosphate</text>
        <dbReference type="Rhea" id="RHEA:11688"/>
        <dbReference type="Rhea" id="RHEA-COMP:9613"/>
        <dbReference type="Rhea" id="RHEA-COMP:9622"/>
        <dbReference type="ChEBI" id="CHEBI:30616"/>
        <dbReference type="ChEBI" id="CHEBI:33019"/>
        <dbReference type="ChEBI" id="CHEBI:57427"/>
        <dbReference type="ChEBI" id="CHEBI:78442"/>
        <dbReference type="ChEBI" id="CHEBI:78494"/>
        <dbReference type="ChEBI" id="CHEBI:456215"/>
        <dbReference type="EC" id="6.1.1.4"/>
    </reaction>
</comment>
<dbReference type="PANTHER" id="PTHR45794:SF1">
    <property type="entry name" value="LEUCINE--TRNA LIGASE, CYTOPLASMIC"/>
    <property type="match status" value="1"/>
</dbReference>
<dbReference type="InterPro" id="IPR055416">
    <property type="entry name" value="RBD_LARS1"/>
</dbReference>
<dbReference type="GO" id="GO:0008641">
    <property type="term" value="F:ubiquitin-like modifier activating enzyme activity"/>
    <property type="evidence" value="ECO:0007669"/>
    <property type="project" value="InterPro"/>
</dbReference>
<dbReference type="Pfam" id="PF06999">
    <property type="entry name" value="Suc_Fer-like"/>
    <property type="match status" value="1"/>
</dbReference>
<evidence type="ECO:0000256" key="6">
    <source>
        <dbReference type="ARBA" id="ARBA00022917"/>
    </source>
</evidence>
<dbReference type="Gene3D" id="1.10.730.10">
    <property type="entry name" value="Isoleucyl-tRNA Synthetase, Domain 1"/>
    <property type="match status" value="1"/>
</dbReference>
<feature type="region of interest" description="Disordered" evidence="10">
    <location>
        <begin position="370"/>
        <end position="401"/>
    </location>
</feature>
<evidence type="ECO:0000256" key="4">
    <source>
        <dbReference type="ARBA" id="ARBA00022741"/>
    </source>
</evidence>
<dbReference type="InterPro" id="IPR009737">
    <property type="entry name" value="Aim32/Apd1-like"/>
</dbReference>
<evidence type="ECO:0000259" key="12">
    <source>
        <dbReference type="Pfam" id="PF08264"/>
    </source>
</evidence>
<evidence type="ECO:0000256" key="8">
    <source>
        <dbReference type="ARBA" id="ARBA00030520"/>
    </source>
</evidence>
<organism evidence="14 15">
    <name type="scientific">Trichosporon asahii var. asahii (strain ATCC 90039 / CBS 2479 / JCM 2466 / KCTC 7840 / NBRC 103889/ NCYC 2677 / UAMH 7654)</name>
    <name type="common">Yeast</name>
    <dbReference type="NCBI Taxonomy" id="1186058"/>
    <lineage>
        <taxon>Eukaryota</taxon>
        <taxon>Fungi</taxon>
        <taxon>Dikarya</taxon>
        <taxon>Basidiomycota</taxon>
        <taxon>Agaricomycotina</taxon>
        <taxon>Tremellomycetes</taxon>
        <taxon>Trichosporonales</taxon>
        <taxon>Trichosporonaceae</taxon>
        <taxon>Trichosporon</taxon>
    </lineage>
</organism>
<dbReference type="Pfam" id="PF00133">
    <property type="entry name" value="tRNA-synt_1"/>
    <property type="match status" value="2"/>
</dbReference>
<feature type="region of interest" description="Disordered" evidence="10">
    <location>
        <begin position="1064"/>
        <end position="1092"/>
    </location>
</feature>
<dbReference type="InterPro" id="IPR002300">
    <property type="entry name" value="aa-tRNA-synth_Ia"/>
</dbReference>
<dbReference type="Gene3D" id="3.40.50.720">
    <property type="entry name" value="NAD(P)-binding Rossmann-like Domain"/>
    <property type="match status" value="1"/>
</dbReference>
<evidence type="ECO:0000256" key="7">
    <source>
        <dbReference type="ARBA" id="ARBA00023146"/>
    </source>
</evidence>
<dbReference type="Gene3D" id="3.90.740.10">
    <property type="entry name" value="Valyl/Leucyl/Isoleucyl-tRNA synthetase, editing domain"/>
    <property type="match status" value="1"/>
</dbReference>
<dbReference type="EC" id="6.1.1.4" evidence="2"/>
<protein>
    <recommendedName>
        <fullName evidence="2">leucine--tRNA ligase</fullName>
        <ecNumber evidence="2">6.1.1.4</ecNumber>
    </recommendedName>
    <alternativeName>
        <fullName evidence="8">Leucyl-tRNA synthetase</fullName>
    </alternativeName>
</protein>
<dbReference type="SUPFAM" id="SSF52374">
    <property type="entry name" value="Nucleotidylyl transferase"/>
    <property type="match status" value="1"/>
</dbReference>
<dbReference type="InterPro" id="IPR009080">
    <property type="entry name" value="tRNAsynth_Ia_anticodon-bd"/>
</dbReference>
<dbReference type="SUPFAM" id="SSF47323">
    <property type="entry name" value="Anticodon-binding domain of a subclass of class I aminoacyl-tRNA synthetases"/>
    <property type="match status" value="1"/>
</dbReference>
<sequence>MFKAISSAVSSVVHSRAASPMQPDHNTPGRYKKYCGIADALKGDDVPVSSADCAACKAPCAPTEANGAGTIAEAGNAWSGKTYEEYVDDKYGDLGTLPPAIDTDWDSDLAGSGGPNVARVVVISTGKSNWDEEDGLAYQINKYMETLPTSKGAKSKDGNPLKPSTYIKPSEFPPPSKPLTEPIKTQPALYSSSLVSQSDNCKDQTVLVFPDWKVVSDVENSRAGAKALYDTELGSTVGRAGLTLSSGGGGDGVFRKRSHVMPYRAIVLLCSHKTRDKRCGIAAPILRSALITCLEKNGVSVDESGASLAMPEGPALEELDGTDAEREAAVGKAISQIEGVKGGKGGQVGIFNINHLGGHRYAGVMLRSGPAHRSRPGFSTRYPSSMPVADHDPPSSPLSRPVKLAKMEDSIDISEATTALAAPSSVTSSRTTPVPSRVATTDSCVFGLQLVNDPSSPRAFFWSDTTPRPAKHSKTSFSLHFTILSDATTTAADVGTNFFLEPSSIGKPIAQEEVRHLCELNPAVTGEAKVASDPSFFTSNTLVITSNVSPQVEDAIAELLWNMVDSHPDTTHTLRIDQPFPSLLAYSRDLNFDGMDSMEHSHVPWVVLLVRAATVWRESLPSSKEEKDEFKKLIQSWRRKGDEENFDEALAQAYRVWTPSVVPYDVAELLKDPATVNISSNNLHLLLHTLSKFLETAPHLPPVAPTLPDMHSSTKSYVTVQNLYKQQHLHDLARFSELLGSVLESIGLPDDAIPSTEVESFVKNVGGVAIIKGTPLKEAKTYEGAMKELINFGPDSEPKMSICIILAILASEEFYKLFGRWPGQEKGDPAPDVAEVERVATKAIGTVHCNAEEIHEPLYQAIEEVLVIKIFATLSLRRAALLYNHLSSVLCTKTVSQTRFLQTSSVTLAKKQQQKSKMSAPAKADAAATQPVVTMEKTDKRDYLIALEKAAQDAWAQDKLFETEPAPLPEGVSTYADFFEKGLSMEEVHEKHPKWFGTFPYAYMNGSLHLGHAFTISKIEFAAGFERMRGKRVLFPVGYHATGMPIKTSADKLIREMEMFGEDFSGNVAPEEPKEEKEAAKSNDPSKAKKGKLNAKSTGLTYQYQILELIGVPREEIKQFADPIHWLEYFPPIAKEDLTGLGARVDWRRQFLTTPANPYYDAFVRWQMNKLHDQGRIKFGKRYTIYSPKDGQPCMDHDRQSGEAVNPQEYTGVKMKVLEWGPSVTDEVKKATEGKNVYMVAATLRPETMYGQTNCFVGPTLQYGIYEANDNDLFLITERAARNMAFQGCFDGRPEGVFKKVADIKGDSIVGTKVNPPFGIVPEVYVLPMEGVLATKGTGVVTSVPSDSPDDYRTLMDLRKKPEMYKIQPEWAGVDPIPVISTPKYGDMTAEKLCTELKIQSQRDTKQLAEAKEIAYKEGFYNGTMSVGDFKGEKVEDAKPKVREQIIKAGLGFPYAEPESEVISRSADVCVVALVDQWYLDYGEAEWRATAERLLKQMNTYVPETRNNFEAVLAWLNQWACARSYGLGSKLPWDPQFLVESLSDSTIYMSYYTVANLLHEDMWGKTGKLGIKPEDMTDAMWEYVLCDGPFPADSKVDKEIAAQLKYSFQYFYPLDIRSSGKDLIPNHLTFWIYVHAAVFPEKHWPRSVRCNGHLMLNGKKMSKSTGNFLTMREATKKFGADAVRLTLADAGDDITDANFEETVANAAILRLHTACQWAEEMKKDAGQLRTGEYNEFDRLFQAEMDSLIENAYKAYDNMDFKEALKLGLYDFEAARNWYRLQCLPENGGEGMHKDLVFSWIRNNALLMTPFTPHFSDFIWHQILGEKGSVQNAAFPKPSAPVDHVQLEQINYMRGVVDNLRQAEQVLTRRKGKKGPVVNYDASKPKAARIYVATEFPDWQNKCVETVQAAYDESTGTVDDAKMRQLLADAGLAKDKKAMPFVQAFKKKVLAQGKRAFGRSLPFSELDAIKLLIPYIKVNLKFAEVDAVSVNDAKAKIAAEGEKDGWSLERAEASEPGNPSVQFWNIEA</sequence>
<feature type="compositionally biased region" description="Basic and acidic residues" evidence="10">
    <location>
        <begin position="1071"/>
        <end position="1087"/>
    </location>
</feature>
<dbReference type="GO" id="GO:0004823">
    <property type="term" value="F:leucine-tRNA ligase activity"/>
    <property type="evidence" value="ECO:0007669"/>
    <property type="project" value="UniProtKB-EC"/>
</dbReference>
<dbReference type="Gene3D" id="3.40.50.620">
    <property type="entry name" value="HUPs"/>
    <property type="match status" value="1"/>
</dbReference>
<comment type="caution">
    <text evidence="14">The sequence shown here is derived from an EMBL/GenBank/DDBJ whole genome shotgun (WGS) entry which is preliminary data.</text>
</comment>
<feature type="domain" description="Aminoacyl-tRNA synthetase class Ia" evidence="11">
    <location>
        <begin position="987"/>
        <end position="1056"/>
    </location>
</feature>
<feature type="domain" description="Methionyl/Valyl/Leucyl/Isoleucyl-tRNA synthetase anticodon-binding" evidence="12">
    <location>
        <begin position="1737"/>
        <end position="1865"/>
    </location>
</feature>
<dbReference type="Pfam" id="PF24810">
    <property type="entry name" value="RBD_LARS1"/>
    <property type="match status" value="1"/>
</dbReference>
<dbReference type="RefSeq" id="XP_014180048.1">
    <property type="nucleotide sequence ID" value="XM_014324573.1"/>
</dbReference>
<proteinExistence type="inferred from homology"/>
<dbReference type="EMBL" id="ALBS01000173">
    <property type="protein sequence ID" value="EJT49332.1"/>
    <property type="molecule type" value="Genomic_DNA"/>
</dbReference>
<dbReference type="PANTHER" id="PTHR45794">
    <property type="entry name" value="LEUCYL-TRNA SYNTHETASE"/>
    <property type="match status" value="1"/>
</dbReference>
<dbReference type="SUPFAM" id="SSF69572">
    <property type="entry name" value="Activating enzymes of the ubiquitin-like proteins"/>
    <property type="match status" value="1"/>
</dbReference>
<dbReference type="GO" id="GO:0002161">
    <property type="term" value="F:aminoacyl-tRNA deacylase activity"/>
    <property type="evidence" value="ECO:0007669"/>
    <property type="project" value="InterPro"/>
</dbReference>
<dbReference type="GO" id="GO:0005524">
    <property type="term" value="F:ATP binding"/>
    <property type="evidence" value="ECO:0007669"/>
    <property type="project" value="UniProtKB-KW"/>
</dbReference>
<gene>
    <name evidence="14" type="ORF">A1Q1_01534</name>
</gene>
<evidence type="ECO:0000256" key="3">
    <source>
        <dbReference type="ARBA" id="ARBA00022598"/>
    </source>
</evidence>
<dbReference type="FunFam" id="3.90.740.10:FF:000001">
    <property type="entry name" value="Leucine--tRNA ligase, cytoplasmic"/>
    <property type="match status" value="1"/>
</dbReference>
<evidence type="ECO:0000259" key="11">
    <source>
        <dbReference type="Pfam" id="PF00133"/>
    </source>
</evidence>
<dbReference type="SUPFAM" id="SSF50677">
    <property type="entry name" value="ValRS/IleRS/LeuRS editing domain"/>
    <property type="match status" value="1"/>
</dbReference>
<keyword evidence="3 14" id="KW-0436">Ligase</keyword>
<evidence type="ECO:0000259" key="13">
    <source>
        <dbReference type="Pfam" id="PF24810"/>
    </source>
</evidence>
<dbReference type="InterPro" id="IPR014729">
    <property type="entry name" value="Rossmann-like_a/b/a_fold"/>
</dbReference>
<keyword evidence="7" id="KW-0030">Aminoacyl-tRNA synthetase</keyword>
<reference evidence="14 15" key="1">
    <citation type="journal article" date="2012" name="Eukaryot. Cell">
        <title>Draft genome sequence of CBS 2479, the standard type strain of Trichosporon asahii.</title>
        <authorList>
            <person name="Yang R.Y."/>
            <person name="Li H.T."/>
            <person name="Zhu H."/>
            <person name="Zhou G.P."/>
            <person name="Wang M."/>
            <person name="Wang L."/>
        </authorList>
    </citation>
    <scope>NUCLEOTIDE SEQUENCE [LARGE SCALE GENOMIC DNA]</scope>
    <source>
        <strain evidence="15">ATCC 90039 / CBS 2479 / JCM 2466 / KCTC 7840 / NCYC 2677 / UAMH 7654</strain>
    </source>
</reference>
<name>J6F2B0_TRIAS</name>
<accession>J6F2B0</accession>
<keyword evidence="5" id="KW-0067">ATP-binding</keyword>
<dbReference type="KEGG" id="tasa:A1Q1_01534"/>
<dbReference type="HOGENOM" id="CLU_001698_0_0_1"/>
<feature type="domain" description="Aminoacyl-tRNA synthetase class Ia" evidence="11">
    <location>
        <begin position="1125"/>
        <end position="1698"/>
    </location>
</feature>
<dbReference type="VEuPathDB" id="FungiDB:A1Q1_01534"/>
<dbReference type="InterPro" id="IPR035985">
    <property type="entry name" value="Ubiquitin-activating_enz"/>
</dbReference>
<dbReference type="InterPro" id="IPR004493">
    <property type="entry name" value="Leu-tRNA-synth_Ia_arc/euk"/>
</dbReference>
<evidence type="ECO:0000256" key="1">
    <source>
        <dbReference type="ARBA" id="ARBA00005594"/>
    </source>
</evidence>
<dbReference type="NCBIfam" id="TIGR00395">
    <property type="entry name" value="leuS_arch"/>
    <property type="match status" value="1"/>
</dbReference>